<dbReference type="EMBL" id="ONZI01000004">
    <property type="protein sequence ID" value="SPJ34980.1"/>
    <property type="molecule type" value="Genomic_DNA"/>
</dbReference>
<evidence type="ECO:0000313" key="2">
    <source>
        <dbReference type="EMBL" id="SPJ34980.1"/>
    </source>
</evidence>
<protein>
    <recommendedName>
        <fullName evidence="4">Transposase</fullName>
    </recommendedName>
</protein>
<organism evidence="2 3">
    <name type="scientific">Kushneria phyllosphaerae</name>
    <dbReference type="NCBI Taxonomy" id="2100822"/>
    <lineage>
        <taxon>Bacteria</taxon>
        <taxon>Pseudomonadati</taxon>
        <taxon>Pseudomonadota</taxon>
        <taxon>Gammaproteobacteria</taxon>
        <taxon>Oceanospirillales</taxon>
        <taxon>Halomonadaceae</taxon>
        <taxon>Kushneria</taxon>
    </lineage>
</organism>
<sequence>MAGRYELSDQRWHMIEDIVSPPQTMGHSRRDDPQMLNGILC</sequence>
<proteinExistence type="predicted"/>
<accession>A0A2R8CQ02</accession>
<evidence type="ECO:0000256" key="1">
    <source>
        <dbReference type="SAM" id="MobiDB-lite"/>
    </source>
</evidence>
<name>A0A2R8CQ02_9GAMM</name>
<dbReference type="AlphaFoldDB" id="A0A2R8CQ02"/>
<dbReference type="Proteomes" id="UP000244934">
    <property type="component" value="Unassembled WGS sequence"/>
</dbReference>
<feature type="region of interest" description="Disordered" evidence="1">
    <location>
        <begin position="18"/>
        <end position="41"/>
    </location>
</feature>
<evidence type="ECO:0000313" key="3">
    <source>
        <dbReference type="Proteomes" id="UP000244934"/>
    </source>
</evidence>
<evidence type="ECO:0008006" key="4">
    <source>
        <dbReference type="Google" id="ProtNLM"/>
    </source>
</evidence>
<gene>
    <name evidence="2" type="ORF">KSP9073_03029</name>
</gene>
<reference evidence="3" key="1">
    <citation type="submission" date="2018-03" db="EMBL/GenBank/DDBJ databases">
        <authorList>
            <person name="Navarro De La Torre S."/>
        </authorList>
    </citation>
    <scope>NUCLEOTIDE SEQUENCE [LARGE SCALE GENOMIC DNA]</scope>
    <source>
        <strain evidence="3">EAod3</strain>
    </source>
</reference>
<keyword evidence="3" id="KW-1185">Reference proteome</keyword>